<keyword evidence="1" id="KW-0812">Transmembrane</keyword>
<sequence length="278" mass="31356">MWVKCPEEARGPLRPSAPLWALDELLGLWVMGRPAEPEPSLTLHPLLLPVFLAEFTKFSRRRRPCCSRGTQLALLALVTTALWAGLLTLLLLWHWENARNLKQLEETAALNVSQVSKDLERQKGDQMAQKSQAAQMMQDMERIQTEQKRMESQGESWGQGRVRPWVLELRRGCAARGASSLTPALPPPPPPSESELSWNLDGLRADLSDLKSRGLNEMRQALDSLGRLQEEVGKLWIELRAANGSVCNTCPEAWIYFQKKCYYFGEGAKKMDPGPVRL</sequence>
<dbReference type="SUPFAM" id="SSF56436">
    <property type="entry name" value="C-type lectin-like"/>
    <property type="match status" value="1"/>
</dbReference>
<feature type="transmembrane region" description="Helical" evidence="1">
    <location>
        <begin position="72"/>
        <end position="95"/>
    </location>
</feature>
<evidence type="ECO:0000256" key="1">
    <source>
        <dbReference type="SAM" id="Phobius"/>
    </source>
</evidence>
<dbReference type="AlphaFoldDB" id="A0A4W2I917"/>
<dbReference type="GeneTree" id="ENSGT00940000162574"/>
<protein>
    <submittedName>
        <fullName evidence="2">Low affinity immunoglobulin epsilon Fc receptor-like</fullName>
    </submittedName>
</protein>
<reference evidence="2" key="2">
    <citation type="submission" date="2025-08" db="UniProtKB">
        <authorList>
            <consortium name="Ensembl"/>
        </authorList>
    </citation>
    <scope>IDENTIFICATION</scope>
</reference>
<proteinExistence type="predicted"/>
<evidence type="ECO:0000313" key="2">
    <source>
        <dbReference type="Ensembl" id="ENSBIXP00005040325.1"/>
    </source>
</evidence>
<gene>
    <name evidence="2" type="primary">LOC113888842</name>
</gene>
<evidence type="ECO:0000313" key="3">
    <source>
        <dbReference type="Proteomes" id="UP000429181"/>
    </source>
</evidence>
<accession>A0A4W2I917</accession>
<name>A0A4W2I917_BOBOX</name>
<dbReference type="Proteomes" id="UP000429181">
    <property type="component" value="Unassembled WGS sequence"/>
</dbReference>
<keyword evidence="1" id="KW-0472">Membrane</keyword>
<dbReference type="InterPro" id="IPR016187">
    <property type="entry name" value="CTDL_fold"/>
</dbReference>
<keyword evidence="1" id="KW-1133">Transmembrane helix</keyword>
<reference evidence="3" key="1">
    <citation type="submission" date="2018-11" db="EMBL/GenBank/DDBJ databases">
        <title>Haplotype-resolved cattle genomes.</title>
        <authorList>
            <person name="Low W.Y."/>
            <person name="Tearle R."/>
            <person name="Bickhart D.M."/>
            <person name="Rosen B.D."/>
            <person name="Koren S."/>
            <person name="Rhie A."/>
            <person name="Hiendleder S."/>
            <person name="Phillippy A.M."/>
            <person name="Smith T.P.L."/>
            <person name="Williams J.L."/>
        </authorList>
    </citation>
    <scope>NUCLEOTIDE SEQUENCE [LARGE SCALE GENOMIC DNA]</scope>
</reference>
<organism evidence="2 3">
    <name type="scientific">Bos indicus x Bos taurus</name>
    <name type="common">Hybrid cattle</name>
    <dbReference type="NCBI Taxonomy" id="30522"/>
    <lineage>
        <taxon>Eukaryota</taxon>
        <taxon>Metazoa</taxon>
        <taxon>Chordata</taxon>
        <taxon>Craniata</taxon>
        <taxon>Vertebrata</taxon>
        <taxon>Euteleostomi</taxon>
        <taxon>Mammalia</taxon>
        <taxon>Eutheria</taxon>
        <taxon>Laurasiatheria</taxon>
        <taxon>Artiodactyla</taxon>
        <taxon>Ruminantia</taxon>
        <taxon>Pecora</taxon>
        <taxon>Bovidae</taxon>
        <taxon>Bovinae</taxon>
        <taxon>Bos</taxon>
    </lineage>
</organism>
<dbReference type="Ensembl" id="ENSBIXT00005032789.1">
    <property type="protein sequence ID" value="ENSBIXP00005040325.1"/>
    <property type="gene ID" value="ENSBIXG00005006275.1"/>
</dbReference>